<accession>A0A1M7JNI7</accession>
<reference evidence="2 3" key="1">
    <citation type="submission" date="2016-11" db="EMBL/GenBank/DDBJ databases">
        <authorList>
            <person name="Jaros S."/>
            <person name="Januszkiewicz K."/>
            <person name="Wedrychowicz H."/>
        </authorList>
    </citation>
    <scope>NUCLEOTIDE SEQUENCE [LARGE SCALE GENOMIC DNA]</scope>
    <source>
        <strain evidence="2 3">CGMCC 1.10681</strain>
    </source>
</reference>
<keyword evidence="1" id="KW-1133">Transmembrane helix</keyword>
<feature type="transmembrane region" description="Helical" evidence="1">
    <location>
        <begin position="144"/>
        <end position="164"/>
    </location>
</feature>
<evidence type="ECO:0000256" key="1">
    <source>
        <dbReference type="SAM" id="Phobius"/>
    </source>
</evidence>
<evidence type="ECO:0000313" key="2">
    <source>
        <dbReference type="EMBL" id="SHM54574.1"/>
    </source>
</evidence>
<gene>
    <name evidence="2" type="ORF">SAMN05216179_0426</name>
</gene>
<sequence length="173" mass="20697">MDLIPIYTENKKGRQQYTIFINKESNRSYKAFHREEDQWLYWASFFGVLALLRGLQGMQTPLSLIPNILLFTVLLGVSFFISRLIYTHRVYGEVREINLTKQMIEDYIDEGKRIYKLELWLAIIGFISFLILTIIYFLTLSMILLFFTLFLFFIFCISLQRLPITRVNFYRSN</sequence>
<keyword evidence="1" id="KW-0812">Transmembrane</keyword>
<dbReference type="EMBL" id="FRCZ01000001">
    <property type="protein sequence ID" value="SHM54574.1"/>
    <property type="molecule type" value="Genomic_DNA"/>
</dbReference>
<proteinExistence type="predicted"/>
<protein>
    <submittedName>
        <fullName evidence="2">Uncharacterized protein</fullName>
    </submittedName>
</protein>
<feature type="transmembrane region" description="Helical" evidence="1">
    <location>
        <begin position="64"/>
        <end position="86"/>
    </location>
</feature>
<organism evidence="2 3">
    <name type="scientific">Gracilibacillus kekensis</name>
    <dbReference type="NCBI Taxonomy" id="1027249"/>
    <lineage>
        <taxon>Bacteria</taxon>
        <taxon>Bacillati</taxon>
        <taxon>Bacillota</taxon>
        <taxon>Bacilli</taxon>
        <taxon>Bacillales</taxon>
        <taxon>Bacillaceae</taxon>
        <taxon>Gracilibacillus</taxon>
    </lineage>
</organism>
<dbReference type="OrthoDB" id="2988716at2"/>
<dbReference type="STRING" id="1027249.SAMN05216179_0426"/>
<feature type="transmembrane region" description="Helical" evidence="1">
    <location>
        <begin position="119"/>
        <end position="138"/>
    </location>
</feature>
<dbReference type="RefSeq" id="WP_073199204.1">
    <property type="nucleotide sequence ID" value="NZ_FRCZ01000001.1"/>
</dbReference>
<feature type="transmembrane region" description="Helical" evidence="1">
    <location>
        <begin position="39"/>
        <end position="58"/>
    </location>
</feature>
<keyword evidence="1" id="KW-0472">Membrane</keyword>
<evidence type="ECO:0000313" key="3">
    <source>
        <dbReference type="Proteomes" id="UP000184184"/>
    </source>
</evidence>
<keyword evidence="3" id="KW-1185">Reference proteome</keyword>
<dbReference type="AlphaFoldDB" id="A0A1M7JNI7"/>
<dbReference type="Proteomes" id="UP000184184">
    <property type="component" value="Unassembled WGS sequence"/>
</dbReference>
<name>A0A1M7JNI7_9BACI</name>